<dbReference type="GO" id="GO:0005524">
    <property type="term" value="F:ATP binding"/>
    <property type="evidence" value="ECO:0007669"/>
    <property type="project" value="UniProtKB-KW"/>
</dbReference>
<dbReference type="GO" id="GO:0016779">
    <property type="term" value="F:nucleotidyltransferase activity"/>
    <property type="evidence" value="ECO:0007669"/>
    <property type="project" value="UniProtKB-KW"/>
</dbReference>
<comment type="cofactor">
    <cofactor evidence="2">
        <name>Mg(2+)</name>
        <dbReference type="ChEBI" id="CHEBI:18420"/>
    </cofactor>
</comment>
<evidence type="ECO:0000256" key="17">
    <source>
        <dbReference type="ARBA" id="ARBA00023124"/>
    </source>
</evidence>
<evidence type="ECO:0000256" key="3">
    <source>
        <dbReference type="ARBA" id="ARBA00004147"/>
    </source>
</evidence>
<evidence type="ECO:0000256" key="6">
    <source>
        <dbReference type="ARBA" id="ARBA00022562"/>
    </source>
</evidence>
<evidence type="ECO:0000256" key="12">
    <source>
        <dbReference type="ARBA" id="ARBA00022741"/>
    </source>
</evidence>
<evidence type="ECO:0000256" key="15">
    <source>
        <dbReference type="ARBA" id="ARBA00022806"/>
    </source>
</evidence>
<dbReference type="InterPro" id="IPR027417">
    <property type="entry name" value="P-loop_NTPase"/>
</dbReference>
<name>A0A345MNX5_9VIRU</name>
<dbReference type="SUPFAM" id="SSF52540">
    <property type="entry name" value="P-loop containing nucleoside triphosphate hydrolases"/>
    <property type="match status" value="1"/>
</dbReference>
<dbReference type="EMBL" id="MH616647">
    <property type="protein sequence ID" value="AXH73075.1"/>
    <property type="molecule type" value="Genomic_DNA"/>
</dbReference>
<evidence type="ECO:0000256" key="2">
    <source>
        <dbReference type="ARBA" id="ARBA00001946"/>
    </source>
</evidence>
<keyword evidence="16" id="KW-0067">ATP-binding</keyword>
<dbReference type="Gene3D" id="3.40.1310.20">
    <property type="match status" value="1"/>
</dbReference>
<evidence type="ECO:0000313" key="25">
    <source>
        <dbReference type="Proteomes" id="UP000278670"/>
    </source>
</evidence>
<evidence type="ECO:0000259" key="23">
    <source>
        <dbReference type="PROSITE" id="PS52020"/>
    </source>
</evidence>
<reference evidence="24 25" key="1">
    <citation type="submission" date="2018-07" db="EMBL/GenBank/DDBJ databases">
        <title>Uncovering a Universe of Circular DNA Viruses in Animal Metagenomes.</title>
        <authorList>
            <person name="Tisza M."/>
            <person name="Buck C."/>
            <person name="Pastrana D."/>
            <person name="Welch N."/>
            <person name="Peretti A."/>
        </authorList>
    </citation>
    <scope>NUCLEOTIDE SEQUENCE [LARGE SCALE GENOMIC DNA]</scope>
    <source>
        <strain evidence="24">Ctia25</strain>
    </source>
</reference>
<keyword evidence="9" id="KW-0235">DNA replication</keyword>
<organism evidence="24 25">
    <name type="scientific">Circoviridae sp</name>
    <dbReference type="NCBI Taxonomy" id="1954248"/>
    <lineage>
        <taxon>Viruses</taxon>
        <taxon>Monodnaviria</taxon>
        <taxon>Shotokuvirae</taxon>
        <taxon>Cressdnaviricota</taxon>
        <taxon>Arfiviricetes</taxon>
        <taxon>Rohanvirales</taxon>
        <taxon>Nenyaviridae</taxon>
        <taxon>Galvornvirus</taxon>
        <taxon>Galvornvirus isengard</taxon>
    </lineage>
</organism>
<dbReference type="Proteomes" id="UP000278670">
    <property type="component" value="Segment"/>
</dbReference>
<evidence type="ECO:0000256" key="8">
    <source>
        <dbReference type="ARBA" id="ARBA00022695"/>
    </source>
</evidence>
<evidence type="ECO:0000256" key="16">
    <source>
        <dbReference type="ARBA" id="ARBA00022840"/>
    </source>
</evidence>
<comment type="subcellular location">
    <subcellularLocation>
        <location evidence="3">Host nucleus</location>
    </subcellularLocation>
</comment>
<keyword evidence="10" id="KW-0540">Nuclease</keyword>
<keyword evidence="18" id="KW-0238">DNA-binding</keyword>
<evidence type="ECO:0000256" key="19">
    <source>
        <dbReference type="ARBA" id="ARBA00023268"/>
    </source>
</evidence>
<keyword evidence="14" id="KW-0378">Hydrolase</keyword>
<evidence type="ECO:0000256" key="4">
    <source>
        <dbReference type="ARBA" id="ARBA00008545"/>
    </source>
</evidence>
<evidence type="ECO:0000256" key="14">
    <source>
        <dbReference type="ARBA" id="ARBA00022801"/>
    </source>
</evidence>
<keyword evidence="11" id="KW-0479">Metal-binding</keyword>
<evidence type="ECO:0000256" key="11">
    <source>
        <dbReference type="ARBA" id="ARBA00022723"/>
    </source>
</evidence>
<dbReference type="GO" id="GO:0004519">
    <property type="term" value="F:endonuclease activity"/>
    <property type="evidence" value="ECO:0007669"/>
    <property type="project" value="UniProtKB-KW"/>
</dbReference>
<evidence type="ECO:0000256" key="9">
    <source>
        <dbReference type="ARBA" id="ARBA00022705"/>
    </source>
</evidence>
<keyword evidence="7" id="KW-0808">Transferase</keyword>
<dbReference type="GO" id="GO:0006260">
    <property type="term" value="P:DNA replication"/>
    <property type="evidence" value="ECO:0007669"/>
    <property type="project" value="UniProtKB-KW"/>
</dbReference>
<evidence type="ECO:0000256" key="10">
    <source>
        <dbReference type="ARBA" id="ARBA00022722"/>
    </source>
</evidence>
<keyword evidence="6" id="KW-1048">Host nucleus</keyword>
<proteinExistence type="inferred from homology"/>
<evidence type="ECO:0000256" key="1">
    <source>
        <dbReference type="ARBA" id="ARBA00001936"/>
    </source>
</evidence>
<keyword evidence="13" id="KW-0255">Endonuclease</keyword>
<evidence type="ECO:0000256" key="13">
    <source>
        <dbReference type="ARBA" id="ARBA00022759"/>
    </source>
</evidence>
<keyword evidence="19" id="KW-0511">Multifunctional enzyme</keyword>
<dbReference type="Pfam" id="PF02407">
    <property type="entry name" value="Viral_Rep"/>
    <property type="match status" value="1"/>
</dbReference>
<evidence type="ECO:0000256" key="7">
    <source>
        <dbReference type="ARBA" id="ARBA00022679"/>
    </source>
</evidence>
<evidence type="ECO:0000256" key="18">
    <source>
        <dbReference type="ARBA" id="ARBA00023125"/>
    </source>
</evidence>
<comment type="cofactor">
    <cofactor evidence="1">
        <name>Mn(2+)</name>
        <dbReference type="ChEBI" id="CHEBI:29035"/>
    </cofactor>
</comment>
<protein>
    <recommendedName>
        <fullName evidence="5">Replication-associated protein</fullName>
    </recommendedName>
    <alternativeName>
        <fullName evidence="20">ATP-dependent helicase Rep</fullName>
    </alternativeName>
    <alternativeName>
        <fullName evidence="21">RepP</fullName>
    </alternativeName>
</protein>
<keyword evidence="17" id="KW-0190">Covalent protein-DNA linkage</keyword>
<feature type="domain" description="CRESS-DNA virus Rep endonuclease" evidence="23">
    <location>
        <begin position="24"/>
        <end position="124"/>
    </location>
</feature>
<keyword evidence="15" id="KW-0347">Helicase</keyword>
<keyword evidence="12" id="KW-0547">Nucleotide-binding</keyword>
<comment type="similarity">
    <text evidence="4">Belongs to the nanoviruses/circoviruses replication-associated protein family.</text>
</comment>
<evidence type="ECO:0000256" key="20">
    <source>
        <dbReference type="ARBA" id="ARBA00030754"/>
    </source>
</evidence>
<dbReference type="InterPro" id="IPR000605">
    <property type="entry name" value="Helicase_SF3_ssDNA/RNA_vir"/>
</dbReference>
<evidence type="ECO:0000256" key="5">
    <source>
        <dbReference type="ARBA" id="ARBA00014531"/>
    </source>
</evidence>
<dbReference type="GO" id="GO:0046872">
    <property type="term" value="F:metal ion binding"/>
    <property type="evidence" value="ECO:0007669"/>
    <property type="project" value="UniProtKB-KW"/>
</dbReference>
<dbReference type="PROSITE" id="PS52020">
    <property type="entry name" value="CRESS_DNA_REP"/>
    <property type="match status" value="1"/>
</dbReference>
<dbReference type="GO" id="GO:0042025">
    <property type="term" value="C:host cell nucleus"/>
    <property type="evidence" value="ECO:0007669"/>
    <property type="project" value="UniProtKB-SubCell"/>
</dbReference>
<dbReference type="GO" id="GO:0003677">
    <property type="term" value="F:DNA binding"/>
    <property type="evidence" value="ECO:0007669"/>
    <property type="project" value="UniProtKB-KW"/>
</dbReference>
<dbReference type="GO" id="GO:0016787">
    <property type="term" value="F:hydrolase activity"/>
    <property type="evidence" value="ECO:0007669"/>
    <property type="project" value="UniProtKB-KW"/>
</dbReference>
<evidence type="ECO:0000256" key="21">
    <source>
        <dbReference type="ARBA" id="ARBA00032243"/>
    </source>
</evidence>
<dbReference type="InterPro" id="IPR049912">
    <property type="entry name" value="CRESS_DNA_REP"/>
</dbReference>
<dbReference type="Pfam" id="PF00910">
    <property type="entry name" value="RNA_helicase"/>
    <property type="match status" value="1"/>
</dbReference>
<keyword evidence="8" id="KW-0548">Nucleotidyltransferase</keyword>
<dbReference type="GO" id="GO:0003724">
    <property type="term" value="F:RNA helicase activity"/>
    <property type="evidence" value="ECO:0007669"/>
    <property type="project" value="InterPro"/>
</dbReference>
<accession>A0A345MNX5</accession>
<keyword evidence="25" id="KW-1185">Reference proteome</keyword>
<dbReference type="GO" id="GO:0003723">
    <property type="term" value="F:RNA binding"/>
    <property type="evidence" value="ECO:0007669"/>
    <property type="project" value="InterPro"/>
</dbReference>
<evidence type="ECO:0000313" key="24">
    <source>
        <dbReference type="EMBL" id="AXH73075.1"/>
    </source>
</evidence>
<evidence type="ECO:0000256" key="22">
    <source>
        <dbReference type="ARBA" id="ARBA00049360"/>
    </source>
</evidence>
<sequence length="360" mass="42451">MSSNKYLIFFHKNFKMENQGNVGTAMIKNFCFTWYDVNKFDAFFDKDLDRLGIQYIVMGREFGGRNGKEHLQGYCELKKAKRFTTIKNMIFEDKKVHIEERMGSQEQAIDYCKKDGDWREWGTPFVSKQGQRTDWMAIRDRIMQGASEFDIMMEFPMQHGTCSSGIRRMIMLRDKERAKHADPYMPEVIVYCGPAGSGKTYRCASDPDYKSDGYCMLQQASGKAYFDGYEGESVVWFDEFGGSLFPFSIFLAIVSEWGTRVETKGSSVVFHPKKILISTTRWPCEWWPESRHFNKDPFQLYRRISKLYKLERPRRLDDGSMEYPEPQLITDKEKVNWNNDYCEEYYNVCNKHITQSFQHT</sequence>
<comment type="catalytic activity">
    <reaction evidence="22">
        <text>ATP + H2O = ADP + phosphate + H(+)</text>
        <dbReference type="Rhea" id="RHEA:13065"/>
        <dbReference type="ChEBI" id="CHEBI:15377"/>
        <dbReference type="ChEBI" id="CHEBI:15378"/>
        <dbReference type="ChEBI" id="CHEBI:30616"/>
        <dbReference type="ChEBI" id="CHEBI:43474"/>
        <dbReference type="ChEBI" id="CHEBI:456216"/>
    </reaction>
</comment>